<dbReference type="OrthoDB" id="9812089at2"/>
<proteinExistence type="predicted"/>
<evidence type="ECO:0000313" key="3">
    <source>
        <dbReference type="Proteomes" id="UP000029224"/>
    </source>
</evidence>
<name>A0A090SYK4_9VIBR</name>
<dbReference type="Proteomes" id="UP000029224">
    <property type="component" value="Unassembled WGS sequence"/>
</dbReference>
<dbReference type="Pfam" id="PF12680">
    <property type="entry name" value="SnoaL_2"/>
    <property type="match status" value="1"/>
</dbReference>
<evidence type="ECO:0000259" key="1">
    <source>
        <dbReference type="Pfam" id="PF12680"/>
    </source>
</evidence>
<organism evidence="2 3">
    <name type="scientific">Vibrio maritimus</name>
    <dbReference type="NCBI Taxonomy" id="990268"/>
    <lineage>
        <taxon>Bacteria</taxon>
        <taxon>Pseudomonadati</taxon>
        <taxon>Pseudomonadota</taxon>
        <taxon>Gammaproteobacteria</taxon>
        <taxon>Vibrionales</taxon>
        <taxon>Vibrionaceae</taxon>
        <taxon>Vibrio</taxon>
    </lineage>
</organism>
<gene>
    <name evidence="2" type="ORF">JCM19240_4970</name>
</gene>
<evidence type="ECO:0000313" key="2">
    <source>
        <dbReference type="EMBL" id="GAL31539.1"/>
    </source>
</evidence>
<protein>
    <submittedName>
        <fullName evidence="2">Possible membrane protein</fullName>
    </submittedName>
</protein>
<accession>A0A090SYK4</accession>
<dbReference type="EMBL" id="BBMT01000001">
    <property type="protein sequence ID" value="GAL31539.1"/>
    <property type="molecule type" value="Genomic_DNA"/>
</dbReference>
<reference evidence="2 3" key="1">
    <citation type="submission" date="2014-09" db="EMBL/GenBank/DDBJ databases">
        <title>Vibrio maritimus JCM 19240. (C210) whole genome shotgun sequence.</title>
        <authorList>
            <person name="Sawabe T."/>
            <person name="Meirelles P."/>
            <person name="Nakanishi M."/>
            <person name="Sayaka M."/>
            <person name="Hattori M."/>
            <person name="Ohkuma M."/>
        </authorList>
    </citation>
    <scope>NUCLEOTIDE SEQUENCE [LARGE SCALE GENOMIC DNA]</scope>
    <source>
        <strain evidence="2 3">JCM 19240</strain>
    </source>
</reference>
<dbReference type="SUPFAM" id="SSF54427">
    <property type="entry name" value="NTF2-like"/>
    <property type="match status" value="1"/>
</dbReference>
<dbReference type="AlphaFoldDB" id="A0A090SYK4"/>
<sequence>MTTPVIKLDDFKRDTWSEVELNNAEMIVDFVQNIMNEHNFDYIHQQYSDSTYVQHSRGIPDHLAGVLNYIGNFVKRFPEFSYNVKNIYVDGDYVTLHSHATIKKSHRGNDKKGLNIVDTWKISGNNIEAHWDAIQPLDSFMRLYAFFTGGAIRNNNGVF</sequence>
<feature type="domain" description="SnoaL-like" evidence="1">
    <location>
        <begin position="30"/>
        <end position="124"/>
    </location>
</feature>
<keyword evidence="3" id="KW-1185">Reference proteome</keyword>
<dbReference type="InterPro" id="IPR032710">
    <property type="entry name" value="NTF2-like_dom_sf"/>
</dbReference>
<dbReference type="Gene3D" id="3.10.450.50">
    <property type="match status" value="1"/>
</dbReference>
<reference evidence="2 3" key="2">
    <citation type="submission" date="2014-09" db="EMBL/GenBank/DDBJ databases">
        <authorList>
            <consortium name="NBRP consortium"/>
            <person name="Sawabe T."/>
            <person name="Meirelles P."/>
            <person name="Nakanishi M."/>
            <person name="Sayaka M."/>
            <person name="Hattori M."/>
            <person name="Ohkuma M."/>
        </authorList>
    </citation>
    <scope>NUCLEOTIDE SEQUENCE [LARGE SCALE GENOMIC DNA]</scope>
    <source>
        <strain evidence="2 3">JCM 19240</strain>
    </source>
</reference>
<dbReference type="InterPro" id="IPR037401">
    <property type="entry name" value="SnoaL-like"/>
</dbReference>
<comment type="caution">
    <text evidence="2">The sequence shown here is derived from an EMBL/GenBank/DDBJ whole genome shotgun (WGS) entry which is preliminary data.</text>
</comment>